<evidence type="ECO:0000256" key="4">
    <source>
        <dbReference type="ARBA" id="ARBA00038012"/>
    </source>
</evidence>
<evidence type="ECO:0000313" key="8">
    <source>
        <dbReference type="EMBL" id="KAH8388433.1"/>
    </source>
</evidence>
<dbReference type="SUPFAM" id="SSF56024">
    <property type="entry name" value="Phospholipase D/nuclease"/>
    <property type="match status" value="1"/>
</dbReference>
<dbReference type="GO" id="GO:0005739">
    <property type="term" value="C:mitochondrion"/>
    <property type="evidence" value="ECO:0007669"/>
    <property type="project" value="TreeGrafter"/>
</dbReference>
<dbReference type="PANTHER" id="PTHR43856">
    <property type="entry name" value="CARDIOLIPIN HYDROLASE"/>
    <property type="match status" value="1"/>
</dbReference>
<keyword evidence="3" id="KW-0443">Lipid metabolism</keyword>
<dbReference type="AlphaFoldDB" id="A0AAD4PTI6"/>
<keyword evidence="9" id="KW-1185">Reference proteome</keyword>
<dbReference type="Gene3D" id="3.30.870.10">
    <property type="entry name" value="Endonuclease Chain A"/>
    <property type="match status" value="1"/>
</dbReference>
<feature type="non-terminal residue" evidence="8">
    <location>
        <position position="212"/>
    </location>
</feature>
<organism evidence="8 9">
    <name type="scientific">Drosophila rubida</name>
    <dbReference type="NCBI Taxonomy" id="30044"/>
    <lineage>
        <taxon>Eukaryota</taxon>
        <taxon>Metazoa</taxon>
        <taxon>Ecdysozoa</taxon>
        <taxon>Arthropoda</taxon>
        <taxon>Hexapoda</taxon>
        <taxon>Insecta</taxon>
        <taxon>Pterygota</taxon>
        <taxon>Neoptera</taxon>
        <taxon>Endopterygota</taxon>
        <taxon>Diptera</taxon>
        <taxon>Brachycera</taxon>
        <taxon>Muscomorpha</taxon>
        <taxon>Ephydroidea</taxon>
        <taxon>Drosophilidae</taxon>
        <taxon>Drosophila</taxon>
    </lineage>
</organism>
<dbReference type="GO" id="GO:0016042">
    <property type="term" value="P:lipid catabolic process"/>
    <property type="evidence" value="ECO:0007669"/>
    <property type="project" value="UniProtKB-KW"/>
</dbReference>
<evidence type="ECO:0000256" key="6">
    <source>
        <dbReference type="ARBA" id="ARBA00043167"/>
    </source>
</evidence>
<evidence type="ECO:0000259" key="7">
    <source>
        <dbReference type="Pfam" id="PF13091"/>
    </source>
</evidence>
<sequence length="212" mass="24399">MMRKMRSLGDSEENIDDVLFFNELCHSCVHKHVAGLKCNNVHCMDRQVKRMQKMIDRSHYSIDMAIYSLTTPEMIDALQRAQHRGIKLRIIISDTGVVENSVLHNLKQCGASIRKPPMTKNLMHHKFCVIDGHKRVEQLLHRRNSDHSELTKLSCPLVMIGSANWSVSDLYTSYNSVIISTNSKLVTELELEFCRLWQILKNPKESSSYSIS</sequence>
<keyword evidence="1" id="KW-0378">Hydrolase</keyword>
<evidence type="ECO:0000256" key="5">
    <source>
        <dbReference type="ARBA" id="ARBA00040549"/>
    </source>
</evidence>
<dbReference type="Proteomes" id="UP001200034">
    <property type="component" value="Unassembled WGS sequence"/>
</dbReference>
<dbReference type="GO" id="GO:0034587">
    <property type="term" value="P:piRNA processing"/>
    <property type="evidence" value="ECO:0007669"/>
    <property type="project" value="TreeGrafter"/>
</dbReference>
<dbReference type="InterPro" id="IPR051406">
    <property type="entry name" value="PLD_domain"/>
</dbReference>
<evidence type="ECO:0000256" key="2">
    <source>
        <dbReference type="ARBA" id="ARBA00022963"/>
    </source>
</evidence>
<gene>
    <name evidence="8" type="ORF">KR093_006170</name>
</gene>
<dbReference type="GO" id="GO:0016891">
    <property type="term" value="F:RNA endonuclease activity producing 5'-phosphomonoesters, hydrolytic mechanism"/>
    <property type="evidence" value="ECO:0007669"/>
    <property type="project" value="TreeGrafter"/>
</dbReference>
<dbReference type="Pfam" id="PF13091">
    <property type="entry name" value="PLDc_2"/>
    <property type="match status" value="1"/>
</dbReference>
<name>A0AAD4PTI6_9MUSC</name>
<proteinExistence type="inferred from homology"/>
<comment type="caution">
    <text evidence="8">The sequence shown here is derived from an EMBL/GenBank/DDBJ whole genome shotgun (WGS) entry which is preliminary data.</text>
</comment>
<evidence type="ECO:0000256" key="3">
    <source>
        <dbReference type="ARBA" id="ARBA00023098"/>
    </source>
</evidence>
<evidence type="ECO:0000256" key="1">
    <source>
        <dbReference type="ARBA" id="ARBA00022801"/>
    </source>
</evidence>
<protein>
    <recommendedName>
        <fullName evidence="5">Mitochondrial cardiolipin hydrolase</fullName>
    </recommendedName>
    <alternativeName>
        <fullName evidence="6">Mitochondrial phospholipase</fullName>
    </alternativeName>
</protein>
<dbReference type="InterPro" id="IPR025202">
    <property type="entry name" value="PLD-like_dom"/>
</dbReference>
<dbReference type="PANTHER" id="PTHR43856:SF1">
    <property type="entry name" value="MITOCHONDRIAL CARDIOLIPIN HYDROLASE"/>
    <property type="match status" value="1"/>
</dbReference>
<keyword evidence="2" id="KW-0442">Lipid degradation</keyword>
<reference evidence="8" key="1">
    <citation type="journal article" date="2021" name="Mol. Ecol. Resour.">
        <title>Phylogenomic analyses of the genus Drosophila reveals genomic signals of climate adaptation.</title>
        <authorList>
            <person name="Li F."/>
            <person name="Rane R.V."/>
            <person name="Luria V."/>
            <person name="Xiong Z."/>
            <person name="Chen J."/>
            <person name="Li Z."/>
            <person name="Catullo R.A."/>
            <person name="Griffin P.C."/>
            <person name="Schiffer M."/>
            <person name="Pearce S."/>
            <person name="Lee S.F."/>
            <person name="McElroy K."/>
            <person name="Stocker A."/>
            <person name="Shirriffs J."/>
            <person name="Cockerell F."/>
            <person name="Coppin C."/>
            <person name="Sgro C.M."/>
            <person name="Karger A."/>
            <person name="Cain J.W."/>
            <person name="Weber J.A."/>
            <person name="Santpere G."/>
            <person name="Kirschner M.W."/>
            <person name="Hoffmann A.A."/>
            <person name="Oakeshott J.G."/>
            <person name="Zhang G."/>
        </authorList>
    </citation>
    <scope>NUCLEOTIDE SEQUENCE</scope>
    <source>
        <strain evidence="8">BGI-SZ-2011g</strain>
    </source>
</reference>
<dbReference type="EMBL" id="JAJJHW010000014">
    <property type="protein sequence ID" value="KAH8388433.1"/>
    <property type="molecule type" value="Genomic_DNA"/>
</dbReference>
<feature type="domain" description="Phospholipase D-like" evidence="7">
    <location>
        <begin position="53"/>
        <end position="197"/>
    </location>
</feature>
<evidence type="ECO:0000313" key="9">
    <source>
        <dbReference type="Proteomes" id="UP001200034"/>
    </source>
</evidence>
<comment type="similarity">
    <text evidence="4">Belongs to the phospholipase D family. MitoPLD/Zucchini subfamily.</text>
</comment>
<accession>A0AAD4PTI6</accession>